<reference evidence="2" key="1">
    <citation type="submission" date="2022-12" db="EMBL/GenBank/DDBJ databases">
        <title>Draft genome assemblies for two species of Escallonia (Escalloniales).</title>
        <authorList>
            <person name="Chanderbali A."/>
            <person name="Dervinis C."/>
            <person name="Anghel I."/>
            <person name="Soltis D."/>
            <person name="Soltis P."/>
            <person name="Zapata F."/>
        </authorList>
    </citation>
    <scope>NUCLEOTIDE SEQUENCE</scope>
    <source>
        <strain evidence="2">UCBG64.0493</strain>
        <tissue evidence="2">Leaf</tissue>
    </source>
</reference>
<accession>A0AA88V2U8</accession>
<dbReference type="Proteomes" id="UP001188597">
    <property type="component" value="Unassembled WGS sequence"/>
</dbReference>
<feature type="signal peptide" evidence="1">
    <location>
        <begin position="1"/>
        <end position="19"/>
    </location>
</feature>
<proteinExistence type="predicted"/>
<evidence type="ECO:0000313" key="3">
    <source>
        <dbReference type="Proteomes" id="UP001188597"/>
    </source>
</evidence>
<keyword evidence="1" id="KW-0732">Signal</keyword>
<organism evidence="2 3">
    <name type="scientific">Escallonia herrerae</name>
    <dbReference type="NCBI Taxonomy" id="1293975"/>
    <lineage>
        <taxon>Eukaryota</taxon>
        <taxon>Viridiplantae</taxon>
        <taxon>Streptophyta</taxon>
        <taxon>Embryophyta</taxon>
        <taxon>Tracheophyta</taxon>
        <taxon>Spermatophyta</taxon>
        <taxon>Magnoliopsida</taxon>
        <taxon>eudicotyledons</taxon>
        <taxon>Gunneridae</taxon>
        <taxon>Pentapetalae</taxon>
        <taxon>asterids</taxon>
        <taxon>campanulids</taxon>
        <taxon>Escalloniales</taxon>
        <taxon>Escalloniaceae</taxon>
        <taxon>Escallonia</taxon>
    </lineage>
</organism>
<gene>
    <name evidence="2" type="ORF">RJ639_024157</name>
</gene>
<comment type="caution">
    <text evidence="2">The sequence shown here is derived from an EMBL/GenBank/DDBJ whole genome shotgun (WGS) entry which is preliminary data.</text>
</comment>
<name>A0AA88V2U8_9ASTE</name>
<dbReference type="AlphaFoldDB" id="A0AA88V2U8"/>
<evidence type="ECO:0000256" key="1">
    <source>
        <dbReference type="SAM" id="SignalP"/>
    </source>
</evidence>
<protein>
    <submittedName>
        <fullName evidence="2">Uncharacterized protein</fullName>
    </submittedName>
</protein>
<keyword evidence="3" id="KW-1185">Reference proteome</keyword>
<sequence length="140" mass="15341">MIHLSLFFNLAWFGSPMHSGHEMLYKSLAQLPGFLTSSLSGRGRKKEMAKSLRCKWWKQRLAGGPAQHGQVHASTPATVRTNASKWRSLQSLELAAHKALQKFAFAASAANQIAVCIFPGLLLLLLLSPPLQPRPPCLVA</sequence>
<dbReference type="EMBL" id="JAVXUP010003155">
    <property type="protein sequence ID" value="KAK2999855.1"/>
    <property type="molecule type" value="Genomic_DNA"/>
</dbReference>
<evidence type="ECO:0000313" key="2">
    <source>
        <dbReference type="EMBL" id="KAK2999855.1"/>
    </source>
</evidence>
<feature type="chain" id="PRO_5041641124" evidence="1">
    <location>
        <begin position="20"/>
        <end position="140"/>
    </location>
</feature>